<dbReference type="AlphaFoldDB" id="S3DRK2"/>
<evidence type="ECO:0000313" key="2">
    <source>
        <dbReference type="EMBL" id="EPE29098.1"/>
    </source>
</evidence>
<evidence type="ECO:0000313" key="3">
    <source>
        <dbReference type="Proteomes" id="UP000016922"/>
    </source>
</evidence>
<dbReference type="KEGG" id="glz:GLAREA_00256"/>
<name>S3DRK2_GLAL2</name>
<accession>S3DRK2</accession>
<dbReference type="OrthoDB" id="1022638at2759"/>
<proteinExistence type="predicted"/>
<feature type="region of interest" description="Disordered" evidence="1">
    <location>
        <begin position="254"/>
        <end position="278"/>
    </location>
</feature>
<dbReference type="RefSeq" id="XP_008083207.1">
    <property type="nucleotide sequence ID" value="XM_008085016.1"/>
</dbReference>
<evidence type="ECO:0000256" key="1">
    <source>
        <dbReference type="SAM" id="MobiDB-lite"/>
    </source>
</evidence>
<gene>
    <name evidence="2" type="ORF">GLAREA_00256</name>
</gene>
<dbReference type="EMBL" id="KE145367">
    <property type="protein sequence ID" value="EPE29098.1"/>
    <property type="molecule type" value="Genomic_DNA"/>
</dbReference>
<organism evidence="2 3">
    <name type="scientific">Glarea lozoyensis (strain ATCC 20868 / MF5171)</name>
    <dbReference type="NCBI Taxonomy" id="1116229"/>
    <lineage>
        <taxon>Eukaryota</taxon>
        <taxon>Fungi</taxon>
        <taxon>Dikarya</taxon>
        <taxon>Ascomycota</taxon>
        <taxon>Pezizomycotina</taxon>
        <taxon>Leotiomycetes</taxon>
        <taxon>Helotiales</taxon>
        <taxon>Helotiaceae</taxon>
        <taxon>Glarea</taxon>
    </lineage>
</organism>
<dbReference type="Proteomes" id="UP000016922">
    <property type="component" value="Unassembled WGS sequence"/>
</dbReference>
<dbReference type="OMA" id="PCQFHIH"/>
<keyword evidence="3" id="KW-1185">Reference proteome</keyword>
<protein>
    <submittedName>
        <fullName evidence="2">Uncharacterized protein</fullName>
    </submittedName>
</protein>
<dbReference type="HOGENOM" id="CLU_083941_0_0_1"/>
<reference evidence="2 3" key="1">
    <citation type="journal article" date="2013" name="BMC Genomics">
        <title>Genomics-driven discovery of the pneumocandin biosynthetic gene cluster in the fungus Glarea lozoyensis.</title>
        <authorList>
            <person name="Chen L."/>
            <person name="Yue Q."/>
            <person name="Zhang X."/>
            <person name="Xiang M."/>
            <person name="Wang C."/>
            <person name="Li S."/>
            <person name="Che Y."/>
            <person name="Ortiz-Lopez F.J."/>
            <person name="Bills G.F."/>
            <person name="Liu X."/>
            <person name="An Z."/>
        </authorList>
    </citation>
    <scope>NUCLEOTIDE SEQUENCE [LARGE SCALE GENOMIC DNA]</scope>
    <source>
        <strain evidence="3">ATCC 20868 / MF5171</strain>
    </source>
</reference>
<dbReference type="GeneID" id="19459316"/>
<dbReference type="STRING" id="1116229.S3DRK2"/>
<sequence length="289" mass="32669">MPPTTPKTEDDGMSMALVLAMPSETKLFTSLGFQMSTFKVSEYPNQRFYSVHKNLLTQIGGKLKKQAKDLRQSQLIEIPNVDPQIFGFLVDYLYRDTVQTVKIDSNSIEQHTTLTNLCVYYAFLERMQVRYKLLNKVMDSIQDGFCITGTMPDPEFCKSIFANTTPDSQLRKFGVACAAAGFLQSNTTSEQLVAFLKDEEFAYGFLDALRWLDRDVDPRVREVVQGLAFDGNENFHAGLPPCIFHIHGPAPSERKARATKDKQLAKMESGKSANEKAVVREMEKCHLSR</sequence>